<evidence type="ECO:0000313" key="2">
    <source>
        <dbReference type="Proteomes" id="UP000019116"/>
    </source>
</evidence>
<dbReference type="STRING" id="4565.A0A3B6B6P6"/>
<dbReference type="SUPFAM" id="SSF52047">
    <property type="entry name" value="RNI-like"/>
    <property type="match status" value="1"/>
</dbReference>
<evidence type="ECO:0000313" key="1">
    <source>
        <dbReference type="EnsemblPlants" id="TraesCS2A02G473700.1.cds1"/>
    </source>
</evidence>
<dbReference type="Gramene" id="TraesCS2A03G1112700.1">
    <property type="protein sequence ID" value="TraesCS2A03G1112700.1.CDS1"/>
    <property type="gene ID" value="TraesCS2A03G1112700"/>
</dbReference>
<dbReference type="AlphaFoldDB" id="A0A3B6B6P6"/>
<reference evidence="1" key="2">
    <citation type="submission" date="2018-10" db="UniProtKB">
        <authorList>
            <consortium name="EnsemblPlants"/>
        </authorList>
    </citation>
    <scope>IDENTIFICATION</scope>
</reference>
<dbReference type="Gramene" id="TraesJUL2A03G00784760.1">
    <property type="protein sequence ID" value="TraesJUL2A03G00784760.1.CDS1"/>
    <property type="gene ID" value="TraesJUL2A03G00784760"/>
</dbReference>
<dbReference type="Gene3D" id="3.80.10.10">
    <property type="entry name" value="Ribonuclease Inhibitor"/>
    <property type="match status" value="1"/>
</dbReference>
<organism evidence="1">
    <name type="scientific">Triticum aestivum</name>
    <name type="common">Wheat</name>
    <dbReference type="NCBI Taxonomy" id="4565"/>
    <lineage>
        <taxon>Eukaryota</taxon>
        <taxon>Viridiplantae</taxon>
        <taxon>Streptophyta</taxon>
        <taxon>Embryophyta</taxon>
        <taxon>Tracheophyta</taxon>
        <taxon>Spermatophyta</taxon>
        <taxon>Magnoliopsida</taxon>
        <taxon>Liliopsida</taxon>
        <taxon>Poales</taxon>
        <taxon>Poaceae</taxon>
        <taxon>BOP clade</taxon>
        <taxon>Pooideae</taxon>
        <taxon>Triticodae</taxon>
        <taxon>Triticeae</taxon>
        <taxon>Triticinae</taxon>
        <taxon>Triticum</taxon>
    </lineage>
</organism>
<dbReference type="Gramene" id="TraesCAD_scaffold_071376_01G000200.1">
    <property type="protein sequence ID" value="TraesCAD_scaffold_071376_01G000200.1"/>
    <property type="gene ID" value="TraesCAD_scaffold_071376_01G000200"/>
</dbReference>
<dbReference type="Gramene" id="TraesLAC2A03G00784070.1">
    <property type="protein sequence ID" value="TraesLAC2A03G00784070.1.CDS1"/>
    <property type="gene ID" value="TraesLAC2A03G00784070"/>
</dbReference>
<proteinExistence type="predicted"/>
<dbReference type="Gramene" id="TraesCS2A02G473700.1">
    <property type="protein sequence ID" value="TraesCS2A02G473700.1.cds1"/>
    <property type="gene ID" value="TraesCS2A02G473700"/>
</dbReference>
<keyword evidence="2" id="KW-1185">Reference proteome</keyword>
<accession>A0A3B6B6P6</accession>
<evidence type="ECO:0008006" key="3">
    <source>
        <dbReference type="Google" id="ProtNLM"/>
    </source>
</evidence>
<dbReference type="Gramene" id="TraesROB_scaffold_089866_01G000100.1">
    <property type="protein sequence ID" value="TraesROB_scaffold_089866_01G000100.1"/>
    <property type="gene ID" value="TraesROB_scaffold_089866_01G000100"/>
</dbReference>
<reference evidence="1" key="1">
    <citation type="submission" date="2018-08" db="EMBL/GenBank/DDBJ databases">
        <authorList>
            <person name="Rossello M."/>
        </authorList>
    </citation>
    <scope>NUCLEOTIDE SEQUENCE [LARGE SCALE GENOMIC DNA]</scope>
    <source>
        <strain evidence="1">cv. Chinese Spring</strain>
    </source>
</reference>
<protein>
    <recommendedName>
        <fullName evidence="3">NB-ARC domain-containing protein</fullName>
    </recommendedName>
</protein>
<dbReference type="EnsemblPlants" id="TraesCS2A02G473700.1">
    <property type="protein sequence ID" value="TraesCS2A02G473700.1.cds1"/>
    <property type="gene ID" value="TraesCS2A02G473700"/>
</dbReference>
<dbReference type="Proteomes" id="UP000019116">
    <property type="component" value="Chromosome 2A"/>
</dbReference>
<name>A0A3B6B6P6_WHEAT</name>
<dbReference type="InterPro" id="IPR032675">
    <property type="entry name" value="LRR_dom_sf"/>
</dbReference>
<sequence>MSRGPHNPVEEIKIWRSASTGKELTQFLSHLPKLSKLELYRCENITQVAVGVDLQQKTAPVSLSISSDVTMDDTLAKEGQQEIAEVEKEEANTADDDGLLLLPAHLSNSLTALVISYGGAVVHSLNALQALIALWLEDCSFRHPFPSSLLHLDLSSVKGVLTLPNLTSLTRLSISRCGEDLRYEGLLPLLTRGHLSNLVQRIPNFFGACD</sequence>